<organism evidence="5 6">
    <name type="scientific">Babjeviella inositovora NRRL Y-12698</name>
    <dbReference type="NCBI Taxonomy" id="984486"/>
    <lineage>
        <taxon>Eukaryota</taxon>
        <taxon>Fungi</taxon>
        <taxon>Dikarya</taxon>
        <taxon>Ascomycota</taxon>
        <taxon>Saccharomycotina</taxon>
        <taxon>Pichiomycetes</taxon>
        <taxon>Serinales incertae sedis</taxon>
        <taxon>Babjeviella</taxon>
    </lineage>
</organism>
<feature type="region of interest" description="Disordered" evidence="2">
    <location>
        <begin position="480"/>
        <end position="523"/>
    </location>
</feature>
<feature type="compositionally biased region" description="Basic and acidic residues" evidence="2">
    <location>
        <begin position="580"/>
        <end position="591"/>
    </location>
</feature>
<reference evidence="6" key="1">
    <citation type="submission" date="2016-05" db="EMBL/GenBank/DDBJ databases">
        <title>Comparative genomics of biotechnologically important yeasts.</title>
        <authorList>
            <consortium name="DOE Joint Genome Institute"/>
            <person name="Riley R."/>
            <person name="Haridas S."/>
            <person name="Wolfe K.H."/>
            <person name="Lopes M.R."/>
            <person name="Hittinger C.T."/>
            <person name="Goker M."/>
            <person name="Salamov A."/>
            <person name="Wisecaver J."/>
            <person name="Long T.M."/>
            <person name="Aerts A.L."/>
            <person name="Barry K."/>
            <person name="Choi C."/>
            <person name="Clum A."/>
            <person name="Coughlan A.Y."/>
            <person name="Deshpande S."/>
            <person name="Douglass A.P."/>
            <person name="Hanson S.J."/>
            <person name="Klenk H.-P."/>
            <person name="Labutti K."/>
            <person name="Lapidus A."/>
            <person name="Lindquist E."/>
            <person name="Lipzen A."/>
            <person name="Meier-Kolthoff J.P."/>
            <person name="Ohm R.A."/>
            <person name="Otillar R.P."/>
            <person name="Pangilinan J."/>
            <person name="Peng Y."/>
            <person name="Rokas A."/>
            <person name="Rosa C.A."/>
            <person name="Scheuner C."/>
            <person name="Sibirny A.A."/>
            <person name="Slot J.C."/>
            <person name="Stielow J.B."/>
            <person name="Sun H."/>
            <person name="Kurtzman C.P."/>
            <person name="Blackwell M."/>
            <person name="Grigoriev I.V."/>
            <person name="Jeffries T.W."/>
        </authorList>
    </citation>
    <scope>NUCLEOTIDE SEQUENCE [LARGE SCALE GENOMIC DNA]</scope>
    <source>
        <strain evidence="6">NRRL Y-12698</strain>
    </source>
</reference>
<dbReference type="GeneID" id="30145227"/>
<sequence length="591" mass="64947">MEVLNIFTITAAGAHSGPSSITATPSHLSSPHSTAVTLTSLASSSVPTSLLSGLSSFVLFYIALAAGISVAVLFIFCTIRYFVRSRFGLNVTPSVFTSSVIDPFSLTRLPFILSGPRSGGFTGQEIHVARVRRWRRARYRAKRRLNAAEVEKLFPQKTYHDWLNGGKERDILQRDGQLKEVARDGDGLGEEFSIHEGTSSHASLPDIFTNLSSESIYMSNANVSTAALPGEGIGKPEPAKSSSNVAFVPSATQSHERGVVERVDDNPESNSTERGSYKKDTYTIEMAEISRPETGSSLQQTQVPEPAILTAKNIIEQAQEAHFTSGTCAICLELLEDEEIVRGLICGHVFHQECLDPWLIDRNACCPMCKRSYYYKNEQENSATGDGGDPQGDEEGNADHDDDVDSLYSPFTPISARVPDILRNEANSHMDLKEFADREVARLYNIKFIFFWKLMGVSKSDIFNWAVLKRFEELTLEERRQSREVGTQPGGQPAEETSINDHSSALGTAPPSLHSHADPTSTETRYISTQANGDALQVMDRPENSADQGITADSGSDTGQQRPPEAETTPSFRSIQADEVENRRDAVERMV</sequence>
<feature type="compositionally biased region" description="Polar residues" evidence="2">
    <location>
        <begin position="545"/>
        <end position="561"/>
    </location>
</feature>
<dbReference type="RefSeq" id="XP_018987662.1">
    <property type="nucleotide sequence ID" value="XM_019127374.1"/>
</dbReference>
<keyword evidence="3" id="KW-0472">Membrane</keyword>
<evidence type="ECO:0000256" key="2">
    <source>
        <dbReference type="SAM" id="MobiDB-lite"/>
    </source>
</evidence>
<dbReference type="STRING" id="984486.A0A1E3QXR2"/>
<dbReference type="Proteomes" id="UP000094336">
    <property type="component" value="Unassembled WGS sequence"/>
</dbReference>
<dbReference type="InterPro" id="IPR051826">
    <property type="entry name" value="E3_ubiquitin-ligase_domain"/>
</dbReference>
<dbReference type="GO" id="GO:0006511">
    <property type="term" value="P:ubiquitin-dependent protein catabolic process"/>
    <property type="evidence" value="ECO:0007669"/>
    <property type="project" value="TreeGrafter"/>
</dbReference>
<dbReference type="Gene3D" id="3.30.40.10">
    <property type="entry name" value="Zinc/RING finger domain, C3HC4 (zinc finger)"/>
    <property type="match status" value="1"/>
</dbReference>
<keyword evidence="3" id="KW-1133">Transmembrane helix</keyword>
<name>A0A1E3QXR2_9ASCO</name>
<dbReference type="SUPFAM" id="SSF57850">
    <property type="entry name" value="RING/U-box"/>
    <property type="match status" value="1"/>
</dbReference>
<dbReference type="AlphaFoldDB" id="A0A1E3QXR2"/>
<keyword evidence="1" id="KW-0862">Zinc</keyword>
<evidence type="ECO:0000313" key="6">
    <source>
        <dbReference type="Proteomes" id="UP000094336"/>
    </source>
</evidence>
<evidence type="ECO:0000256" key="3">
    <source>
        <dbReference type="SAM" id="Phobius"/>
    </source>
</evidence>
<evidence type="ECO:0000256" key="1">
    <source>
        <dbReference type="PROSITE-ProRule" id="PRU00175"/>
    </source>
</evidence>
<dbReference type="OrthoDB" id="8062037at2759"/>
<dbReference type="PANTHER" id="PTHR22765">
    <property type="entry name" value="RING FINGER AND PROTEASE ASSOCIATED DOMAIN-CONTAINING"/>
    <property type="match status" value="1"/>
</dbReference>
<dbReference type="CDD" id="cd16473">
    <property type="entry name" value="RING-H2_RNF103"/>
    <property type="match status" value="1"/>
</dbReference>
<proteinExistence type="predicted"/>
<protein>
    <recommendedName>
        <fullName evidence="4">RING-type domain-containing protein</fullName>
    </recommendedName>
</protein>
<evidence type="ECO:0000259" key="4">
    <source>
        <dbReference type="PROSITE" id="PS50089"/>
    </source>
</evidence>
<feature type="compositionally biased region" description="Acidic residues" evidence="2">
    <location>
        <begin position="391"/>
        <end position="404"/>
    </location>
</feature>
<keyword evidence="1" id="KW-0863">Zinc-finger</keyword>
<feature type="transmembrane region" description="Helical" evidence="3">
    <location>
        <begin position="58"/>
        <end position="83"/>
    </location>
</feature>
<dbReference type="SMART" id="SM00184">
    <property type="entry name" value="RING"/>
    <property type="match status" value="1"/>
</dbReference>
<dbReference type="GO" id="GO:0061630">
    <property type="term" value="F:ubiquitin protein ligase activity"/>
    <property type="evidence" value="ECO:0007669"/>
    <property type="project" value="TreeGrafter"/>
</dbReference>
<feature type="region of interest" description="Disordered" evidence="2">
    <location>
        <begin position="536"/>
        <end position="591"/>
    </location>
</feature>
<dbReference type="InterPro" id="IPR013083">
    <property type="entry name" value="Znf_RING/FYVE/PHD"/>
</dbReference>
<keyword evidence="6" id="KW-1185">Reference proteome</keyword>
<feature type="compositionally biased region" description="Polar residues" evidence="2">
    <location>
        <begin position="495"/>
        <end position="506"/>
    </location>
</feature>
<gene>
    <name evidence="5" type="ORF">BABINDRAFT_158954</name>
</gene>
<dbReference type="PROSITE" id="PS50089">
    <property type="entry name" value="ZF_RING_2"/>
    <property type="match status" value="1"/>
</dbReference>
<dbReference type="Pfam" id="PF13639">
    <property type="entry name" value="zf-RING_2"/>
    <property type="match status" value="1"/>
</dbReference>
<accession>A0A1E3QXR2</accession>
<dbReference type="GO" id="GO:0008270">
    <property type="term" value="F:zinc ion binding"/>
    <property type="evidence" value="ECO:0007669"/>
    <property type="project" value="UniProtKB-KW"/>
</dbReference>
<feature type="region of interest" description="Disordered" evidence="2">
    <location>
        <begin position="380"/>
        <end position="404"/>
    </location>
</feature>
<dbReference type="PANTHER" id="PTHR22765:SF416">
    <property type="entry name" value="E3 UBIQUITIN-PROTEIN LIGASE GODZILLA"/>
    <property type="match status" value="1"/>
</dbReference>
<keyword evidence="3" id="KW-0812">Transmembrane</keyword>
<feature type="compositionally biased region" description="Basic and acidic residues" evidence="2">
    <location>
        <begin position="254"/>
        <end position="265"/>
    </location>
</feature>
<evidence type="ECO:0000313" key="5">
    <source>
        <dbReference type="EMBL" id="ODQ82334.1"/>
    </source>
</evidence>
<keyword evidence="1" id="KW-0479">Metal-binding</keyword>
<dbReference type="EMBL" id="KV454426">
    <property type="protein sequence ID" value="ODQ82334.1"/>
    <property type="molecule type" value="Genomic_DNA"/>
</dbReference>
<feature type="region of interest" description="Disordered" evidence="2">
    <location>
        <begin position="250"/>
        <end position="282"/>
    </location>
</feature>
<dbReference type="InterPro" id="IPR001841">
    <property type="entry name" value="Znf_RING"/>
</dbReference>
<feature type="domain" description="RING-type" evidence="4">
    <location>
        <begin position="328"/>
        <end position="370"/>
    </location>
</feature>
<dbReference type="GO" id="GO:0005737">
    <property type="term" value="C:cytoplasm"/>
    <property type="evidence" value="ECO:0007669"/>
    <property type="project" value="TreeGrafter"/>
</dbReference>